<dbReference type="GO" id="GO:0046982">
    <property type="term" value="F:protein heterodimerization activity"/>
    <property type="evidence" value="ECO:0007669"/>
    <property type="project" value="InterPro"/>
</dbReference>
<protein>
    <submittedName>
        <fullName evidence="2">Uncharacterized protein</fullName>
    </submittedName>
</protein>
<keyword evidence="3" id="KW-1185">Reference proteome</keyword>
<comment type="caution">
    <text evidence="2">The sequence shown here is derived from an EMBL/GenBank/DDBJ whole genome shotgun (WGS) entry which is preliminary data.</text>
</comment>
<dbReference type="Gene3D" id="1.10.20.10">
    <property type="entry name" value="Histone, subunit A"/>
    <property type="match status" value="1"/>
</dbReference>
<evidence type="ECO:0000256" key="1">
    <source>
        <dbReference type="SAM" id="MobiDB-lite"/>
    </source>
</evidence>
<dbReference type="GO" id="GO:0005634">
    <property type="term" value="C:nucleus"/>
    <property type="evidence" value="ECO:0007669"/>
    <property type="project" value="InterPro"/>
</dbReference>
<accession>A0AAD3TSV5</accession>
<sequence>MQAGNGRAQSRSTFDRRQTTPATFSSPTTYLKPAVSSTRSSSITVPSPKTGPRFRTVLHPESHVDRELRQKLHNSRARLQSSFDAIAEKYASVLPEEDDEVDLGSFMILRDNGHLKSIEPRPFAEGSDYLGEAIEDDQDGIRLDVLRLQSDPVIGPELVEFGEEEDELGDWGDKSGLDAQYPVTEIENEWTVDDLHDLDDFLRAEAARRERYGVSGAARR</sequence>
<feature type="compositionally biased region" description="Low complexity" evidence="1">
    <location>
        <begin position="35"/>
        <end position="48"/>
    </location>
</feature>
<feature type="region of interest" description="Disordered" evidence="1">
    <location>
        <begin position="1"/>
        <end position="56"/>
    </location>
</feature>
<evidence type="ECO:0000313" key="3">
    <source>
        <dbReference type="Proteomes" id="UP001222932"/>
    </source>
</evidence>
<feature type="compositionally biased region" description="Polar residues" evidence="1">
    <location>
        <begin position="19"/>
        <end position="29"/>
    </location>
</feature>
<dbReference type="Pfam" id="PF10384">
    <property type="entry name" value="Scm3"/>
    <property type="match status" value="1"/>
</dbReference>
<dbReference type="InterPro" id="IPR009072">
    <property type="entry name" value="Histone-fold"/>
</dbReference>
<dbReference type="InterPro" id="IPR018465">
    <property type="entry name" value="Scm3/HJURP"/>
</dbReference>
<organism evidence="2 3">
    <name type="scientific">Cutaneotrichosporon spelunceum</name>
    <dbReference type="NCBI Taxonomy" id="1672016"/>
    <lineage>
        <taxon>Eukaryota</taxon>
        <taxon>Fungi</taxon>
        <taxon>Dikarya</taxon>
        <taxon>Basidiomycota</taxon>
        <taxon>Agaricomycotina</taxon>
        <taxon>Tremellomycetes</taxon>
        <taxon>Trichosporonales</taxon>
        <taxon>Trichosporonaceae</taxon>
        <taxon>Cutaneotrichosporon</taxon>
    </lineage>
</organism>
<dbReference type="GO" id="GO:0042393">
    <property type="term" value="F:histone binding"/>
    <property type="evidence" value="ECO:0007669"/>
    <property type="project" value="InterPro"/>
</dbReference>
<evidence type="ECO:0000313" key="2">
    <source>
        <dbReference type="EMBL" id="GMK55846.1"/>
    </source>
</evidence>
<dbReference type="EMBL" id="BTCM01000002">
    <property type="protein sequence ID" value="GMK55846.1"/>
    <property type="molecule type" value="Genomic_DNA"/>
</dbReference>
<dbReference type="Proteomes" id="UP001222932">
    <property type="component" value="Unassembled WGS sequence"/>
</dbReference>
<dbReference type="AlphaFoldDB" id="A0AAD3TSV5"/>
<name>A0AAD3TSV5_9TREE</name>
<reference evidence="2" key="1">
    <citation type="journal article" date="2023" name="BMC Genomics">
        <title>Chromosome-level genome assemblies of Cutaneotrichosporon spp. (Trichosporonales, Basidiomycota) reveal imbalanced evolution between nucleotide sequences and chromosome synteny.</title>
        <authorList>
            <person name="Kobayashi Y."/>
            <person name="Kayamori A."/>
            <person name="Aoki K."/>
            <person name="Shiwa Y."/>
            <person name="Matsutani M."/>
            <person name="Fujita N."/>
            <person name="Sugita T."/>
            <person name="Iwasaki W."/>
            <person name="Tanaka N."/>
            <person name="Takashima M."/>
        </authorList>
    </citation>
    <scope>NUCLEOTIDE SEQUENCE</scope>
    <source>
        <strain evidence="2">HIS016</strain>
    </source>
</reference>
<gene>
    <name evidence="2" type="ORF">CspeluHIS016_0209020</name>
</gene>
<reference evidence="2" key="2">
    <citation type="submission" date="2023-06" db="EMBL/GenBank/DDBJ databases">
        <authorList>
            <person name="Kobayashi Y."/>
            <person name="Kayamori A."/>
            <person name="Aoki K."/>
            <person name="Shiwa Y."/>
            <person name="Fujita N."/>
            <person name="Sugita T."/>
            <person name="Iwasaki W."/>
            <person name="Tanaka N."/>
            <person name="Takashima M."/>
        </authorList>
    </citation>
    <scope>NUCLEOTIDE SEQUENCE</scope>
    <source>
        <strain evidence="2">HIS016</strain>
    </source>
</reference>
<proteinExistence type="predicted"/>